<dbReference type="RefSeq" id="WP_176624453.1">
    <property type="nucleotide sequence ID" value="NZ_JABXXQ010000202.1"/>
</dbReference>
<reference evidence="1 2" key="1">
    <citation type="submission" date="2020-06" db="EMBL/GenBank/DDBJ databases">
        <title>Description of novel acetic acid bacteria.</title>
        <authorList>
            <person name="Sombolestani A."/>
        </authorList>
    </citation>
    <scope>NUCLEOTIDE SEQUENCE [LARGE SCALE GENOMIC DNA]</scope>
    <source>
        <strain evidence="1 2">LMG 26838</strain>
    </source>
</reference>
<evidence type="ECO:0000313" key="1">
    <source>
        <dbReference type="EMBL" id="NVN30703.1"/>
    </source>
</evidence>
<evidence type="ECO:0000313" key="2">
    <source>
        <dbReference type="Proteomes" id="UP000565205"/>
    </source>
</evidence>
<sequence length="60" mass="6597">PPRVVAHPWPKPALRAAIPALRQGARLVAVPHLGFFEPGYADLGVEPVWRDPLLGRALWP</sequence>
<accession>A0A850NMA1</accession>
<name>A0A850NMA1_9PROT</name>
<feature type="non-terminal residue" evidence="1">
    <location>
        <position position="1"/>
    </location>
</feature>
<dbReference type="AlphaFoldDB" id="A0A850NMA1"/>
<organism evidence="1 2">
    <name type="scientific">Endobacter medicaginis</name>
    <dbReference type="NCBI Taxonomy" id="1181271"/>
    <lineage>
        <taxon>Bacteria</taxon>
        <taxon>Pseudomonadati</taxon>
        <taxon>Pseudomonadota</taxon>
        <taxon>Alphaproteobacteria</taxon>
        <taxon>Acetobacterales</taxon>
        <taxon>Acetobacteraceae</taxon>
        <taxon>Endobacter</taxon>
    </lineage>
</organism>
<gene>
    <name evidence="1" type="ORF">HUK83_10220</name>
</gene>
<dbReference type="Proteomes" id="UP000565205">
    <property type="component" value="Unassembled WGS sequence"/>
</dbReference>
<proteinExistence type="predicted"/>
<comment type="caution">
    <text evidence="1">The sequence shown here is derived from an EMBL/GenBank/DDBJ whole genome shotgun (WGS) entry which is preliminary data.</text>
</comment>
<dbReference type="EMBL" id="JABXXQ010000202">
    <property type="protein sequence ID" value="NVN30703.1"/>
    <property type="molecule type" value="Genomic_DNA"/>
</dbReference>
<protein>
    <submittedName>
        <fullName evidence="1">Uncharacterized protein</fullName>
    </submittedName>
</protein>